<dbReference type="GO" id="GO:0042407">
    <property type="term" value="P:cristae formation"/>
    <property type="evidence" value="ECO:0007669"/>
    <property type="project" value="TreeGrafter"/>
</dbReference>
<dbReference type="OrthoDB" id="10261039at2759"/>
<sequence>MLQSVLRQKRAEMDREFQKRYADQRQENDRKAQYALKRQLERHQETLDRRLTEKEEEATIKLNKLVDDRVAYEKHQFAVQLKEMAVKLTLVQDKLNARLKIERDTRRSQDLWVAGASLLAATKKGDPYVNVDKELRAIERASGDGDKLVSSVLKAIPGSVREKGLVPESVLKTKYHQMEDIALKVALVEQEGASLPVYLLSWLQSTFLFMKISGIPQVEIDNPPKDPQFMSNLDTFDLLQRARFWVERGNLANAIRYVSSLEGASRAAALSWHDAARSHIETRQAAEAILAHAAALGLQYI</sequence>
<keyword evidence="2 7" id="KW-0812">Transmembrane</keyword>
<evidence type="ECO:0000256" key="6">
    <source>
        <dbReference type="ARBA" id="ARBA00023136"/>
    </source>
</evidence>
<reference evidence="8" key="1">
    <citation type="submission" date="2022-03" db="EMBL/GenBank/DDBJ databases">
        <authorList>
            <person name="Lindestad O."/>
        </authorList>
    </citation>
    <scope>NUCLEOTIDE SEQUENCE</scope>
</reference>
<gene>
    <name evidence="8" type="primary">jg10687</name>
    <name evidence="8" type="ORF">PAEG_LOCUS5452</name>
</gene>
<evidence type="ECO:0000256" key="2">
    <source>
        <dbReference type="ARBA" id="ARBA00022692"/>
    </source>
</evidence>
<accession>A0A8S4QQL7</accession>
<dbReference type="Proteomes" id="UP000838756">
    <property type="component" value="Unassembled WGS sequence"/>
</dbReference>
<dbReference type="GO" id="GO:0061617">
    <property type="term" value="C:MICOS complex"/>
    <property type="evidence" value="ECO:0007669"/>
    <property type="project" value="TreeGrafter"/>
</dbReference>
<dbReference type="AlphaFoldDB" id="A0A8S4QQL7"/>
<evidence type="ECO:0000256" key="7">
    <source>
        <dbReference type="RuleBase" id="RU363000"/>
    </source>
</evidence>
<organism evidence="8 9">
    <name type="scientific">Pararge aegeria aegeria</name>
    <dbReference type="NCBI Taxonomy" id="348720"/>
    <lineage>
        <taxon>Eukaryota</taxon>
        <taxon>Metazoa</taxon>
        <taxon>Ecdysozoa</taxon>
        <taxon>Arthropoda</taxon>
        <taxon>Hexapoda</taxon>
        <taxon>Insecta</taxon>
        <taxon>Pterygota</taxon>
        <taxon>Neoptera</taxon>
        <taxon>Endopterygota</taxon>
        <taxon>Lepidoptera</taxon>
        <taxon>Glossata</taxon>
        <taxon>Ditrysia</taxon>
        <taxon>Papilionoidea</taxon>
        <taxon>Nymphalidae</taxon>
        <taxon>Satyrinae</taxon>
        <taxon>Satyrini</taxon>
        <taxon>Parargina</taxon>
        <taxon>Pararge</taxon>
    </lineage>
</organism>
<dbReference type="EMBL" id="CAKXAJ010018282">
    <property type="protein sequence ID" value="CAH2217565.1"/>
    <property type="molecule type" value="Genomic_DNA"/>
</dbReference>
<evidence type="ECO:0000313" key="9">
    <source>
        <dbReference type="Proteomes" id="UP000838756"/>
    </source>
</evidence>
<evidence type="ECO:0000256" key="4">
    <source>
        <dbReference type="ARBA" id="ARBA00022989"/>
    </source>
</evidence>
<keyword evidence="3 7" id="KW-0999">Mitochondrion inner membrane</keyword>
<comment type="similarity">
    <text evidence="1 7">Belongs to the MICOS complex subunit Mic60 family.</text>
</comment>
<protein>
    <recommendedName>
        <fullName evidence="7">MICOS complex subunit MIC60</fullName>
    </recommendedName>
    <alternativeName>
        <fullName evidence="7">Mitofilin</fullName>
    </alternativeName>
</protein>
<keyword evidence="6" id="KW-0472">Membrane</keyword>
<dbReference type="Pfam" id="PF09731">
    <property type="entry name" value="Mitofilin"/>
    <property type="match status" value="1"/>
</dbReference>
<evidence type="ECO:0000256" key="1">
    <source>
        <dbReference type="ARBA" id="ARBA00010877"/>
    </source>
</evidence>
<comment type="subunit">
    <text evidence="7">Component of the mitochondrial contact site and cristae organizing system (MICOS) complex.</text>
</comment>
<evidence type="ECO:0000256" key="5">
    <source>
        <dbReference type="ARBA" id="ARBA00023128"/>
    </source>
</evidence>
<dbReference type="InterPro" id="IPR019133">
    <property type="entry name" value="MIC60"/>
</dbReference>
<evidence type="ECO:0000256" key="3">
    <source>
        <dbReference type="ARBA" id="ARBA00022792"/>
    </source>
</evidence>
<comment type="caution">
    <text evidence="8">The sequence shown here is derived from an EMBL/GenBank/DDBJ whole genome shotgun (WGS) entry which is preliminary data.</text>
</comment>
<comment type="subcellular location">
    <subcellularLocation>
        <location evidence="7">Mitochondrion inner membrane</location>
        <topology evidence="7">Single-pass membrane protein</topology>
    </subcellularLocation>
</comment>
<dbReference type="PANTHER" id="PTHR15415">
    <property type="entry name" value="MITOFILIN"/>
    <property type="match status" value="1"/>
</dbReference>
<evidence type="ECO:0000313" key="8">
    <source>
        <dbReference type="EMBL" id="CAH2217565.1"/>
    </source>
</evidence>
<proteinExistence type="inferred from homology"/>
<comment type="function">
    <text evidence="7">Component of the MICOS complex, a large protein complex of the mitochondrial inner membrane that plays crucial roles in the maintenance of crista junctions, inner membrane architecture, and formation of contact sites to the outer membrane.</text>
</comment>
<keyword evidence="9" id="KW-1185">Reference proteome</keyword>
<keyword evidence="4" id="KW-1133">Transmembrane helix</keyword>
<keyword evidence="5 7" id="KW-0496">Mitochondrion</keyword>
<name>A0A8S4QQL7_9NEOP</name>
<dbReference type="PANTHER" id="PTHR15415:SF7">
    <property type="entry name" value="MICOS COMPLEX SUBUNIT MIC60"/>
    <property type="match status" value="1"/>
</dbReference>